<comment type="caution">
    <text evidence="1">The sequence shown here is derived from an EMBL/GenBank/DDBJ whole genome shotgun (WGS) entry which is preliminary data.</text>
</comment>
<proteinExistence type="predicted"/>
<accession>A0A0F9LD08</accession>
<name>A0A0F9LD08_9ZZZZ</name>
<dbReference type="AlphaFoldDB" id="A0A0F9LD08"/>
<feature type="non-terminal residue" evidence="1">
    <location>
        <position position="1"/>
    </location>
</feature>
<protein>
    <submittedName>
        <fullName evidence="1">Uncharacterized protein</fullName>
    </submittedName>
</protein>
<organism evidence="1">
    <name type="scientific">marine sediment metagenome</name>
    <dbReference type="NCBI Taxonomy" id="412755"/>
    <lineage>
        <taxon>unclassified sequences</taxon>
        <taxon>metagenomes</taxon>
        <taxon>ecological metagenomes</taxon>
    </lineage>
</organism>
<gene>
    <name evidence="1" type="ORF">LCGC14_1524900</name>
</gene>
<reference evidence="1" key="1">
    <citation type="journal article" date="2015" name="Nature">
        <title>Complex archaea that bridge the gap between prokaryotes and eukaryotes.</title>
        <authorList>
            <person name="Spang A."/>
            <person name="Saw J.H."/>
            <person name="Jorgensen S.L."/>
            <person name="Zaremba-Niedzwiedzka K."/>
            <person name="Martijn J."/>
            <person name="Lind A.E."/>
            <person name="van Eijk R."/>
            <person name="Schleper C."/>
            <person name="Guy L."/>
            <person name="Ettema T.J."/>
        </authorList>
    </citation>
    <scope>NUCLEOTIDE SEQUENCE</scope>
</reference>
<evidence type="ECO:0000313" key="1">
    <source>
        <dbReference type="EMBL" id="KKM62110.1"/>
    </source>
</evidence>
<sequence>ILHMLIPVSEDGLSNEQCLMHMPLKGESDGD</sequence>
<dbReference type="EMBL" id="LAZR01011361">
    <property type="protein sequence ID" value="KKM62110.1"/>
    <property type="molecule type" value="Genomic_DNA"/>
</dbReference>